<dbReference type="SUPFAM" id="SSF52980">
    <property type="entry name" value="Restriction endonuclease-like"/>
    <property type="match status" value="1"/>
</dbReference>
<evidence type="ECO:0000313" key="3">
    <source>
        <dbReference type="Proteomes" id="UP000017127"/>
    </source>
</evidence>
<keyword evidence="2" id="KW-0540">Nuclease</keyword>
<dbReference type="CDD" id="cd06260">
    <property type="entry name" value="DUF820-like"/>
    <property type="match status" value="1"/>
</dbReference>
<evidence type="ECO:0000313" key="2">
    <source>
        <dbReference type="EMBL" id="ERT09974.1"/>
    </source>
</evidence>
<name>U7QPT2_9CYAN</name>
<protein>
    <submittedName>
        <fullName evidence="2">Restriction endonuclease family protein</fullName>
    </submittedName>
</protein>
<dbReference type="InterPro" id="IPR011335">
    <property type="entry name" value="Restrct_endonuc-II-like"/>
</dbReference>
<proteinExistence type="predicted"/>
<dbReference type="Pfam" id="PF05685">
    <property type="entry name" value="Uma2"/>
    <property type="match status" value="1"/>
</dbReference>
<feature type="domain" description="Putative restriction endonuclease" evidence="1">
    <location>
        <begin position="13"/>
        <end position="177"/>
    </location>
</feature>
<dbReference type="GO" id="GO:0004519">
    <property type="term" value="F:endonuclease activity"/>
    <property type="evidence" value="ECO:0007669"/>
    <property type="project" value="UniProtKB-KW"/>
</dbReference>
<keyword evidence="2" id="KW-0378">Hydrolase</keyword>
<dbReference type="EMBL" id="AUZM01000001">
    <property type="protein sequence ID" value="ERT09974.1"/>
    <property type="molecule type" value="Genomic_DNA"/>
</dbReference>
<dbReference type="Proteomes" id="UP000017127">
    <property type="component" value="Unassembled WGS sequence"/>
</dbReference>
<organism evidence="2 3">
    <name type="scientific">Lyngbya aestuarii BL J</name>
    <dbReference type="NCBI Taxonomy" id="1348334"/>
    <lineage>
        <taxon>Bacteria</taxon>
        <taxon>Bacillati</taxon>
        <taxon>Cyanobacteriota</taxon>
        <taxon>Cyanophyceae</taxon>
        <taxon>Oscillatoriophycideae</taxon>
        <taxon>Oscillatoriales</taxon>
        <taxon>Microcoleaceae</taxon>
        <taxon>Lyngbya</taxon>
    </lineage>
</organism>
<comment type="caution">
    <text evidence="2">The sequence shown here is derived from an EMBL/GenBank/DDBJ whole genome shotgun (WGS) entry which is preliminary data.</text>
</comment>
<dbReference type="Gene3D" id="3.90.1570.10">
    <property type="entry name" value="tt1808, chain A"/>
    <property type="match status" value="1"/>
</dbReference>
<dbReference type="PATRIC" id="fig|1348334.3.peg.144"/>
<dbReference type="RefSeq" id="WP_023064035.1">
    <property type="nucleotide sequence ID" value="NZ_AUZM01000001.1"/>
</dbReference>
<evidence type="ECO:0000259" key="1">
    <source>
        <dbReference type="Pfam" id="PF05685"/>
    </source>
</evidence>
<accession>U7QPT2</accession>
<dbReference type="PANTHER" id="PTHR35400:SF1">
    <property type="entry name" value="SLR1083 PROTEIN"/>
    <property type="match status" value="1"/>
</dbReference>
<keyword evidence="3" id="KW-1185">Reference proteome</keyword>
<reference evidence="2 3" key="1">
    <citation type="journal article" date="2013" name="Front. Microbiol.">
        <title>Comparative genomic analyses of the cyanobacterium, Lyngbya aestuarii BL J, a powerful hydrogen producer.</title>
        <authorList>
            <person name="Kothari A."/>
            <person name="Vaughn M."/>
            <person name="Garcia-Pichel F."/>
        </authorList>
    </citation>
    <scope>NUCLEOTIDE SEQUENCE [LARGE SCALE GENOMIC DNA]</scope>
    <source>
        <strain evidence="2 3">BL J</strain>
    </source>
</reference>
<dbReference type="AlphaFoldDB" id="U7QPT2"/>
<dbReference type="PANTHER" id="PTHR35400">
    <property type="entry name" value="SLR1083 PROTEIN"/>
    <property type="match status" value="1"/>
</dbReference>
<dbReference type="InterPro" id="IPR012296">
    <property type="entry name" value="Nuclease_put_TT1808"/>
</dbReference>
<dbReference type="InterPro" id="IPR008538">
    <property type="entry name" value="Uma2"/>
</dbReference>
<sequence length="186" mass="21111">MSVQQLKRRFTISEYHQMAEVGILTPSDRVELINGEIIEMSPIGKRHAACVNRLNQLFSQSLGDRILISVQNPILLNNLSEPQPDIALLQPRSDFYASGHPQASDIFLIVEVADSSINYDQEVKIPLYSASGITEVWLIDLNQNILQVYQQPTPNNYQIIQQFQPENSLSSLAFPENNFRVDQMIL</sequence>
<gene>
    <name evidence="2" type="ORF">M595_0146</name>
</gene>
<keyword evidence="2" id="KW-0255">Endonuclease</keyword>
<dbReference type="OrthoDB" id="509866at2"/>